<feature type="compositionally biased region" description="Basic and acidic residues" evidence="6">
    <location>
        <begin position="231"/>
        <end position="253"/>
    </location>
</feature>
<keyword evidence="3 7" id="KW-0812">Transmembrane</keyword>
<keyword evidence="9" id="KW-1185">Reference proteome</keyword>
<gene>
    <name evidence="8" type="ORF">LOTGIDRAFT_156211</name>
</gene>
<feature type="transmembrane region" description="Helical" evidence="7">
    <location>
        <begin position="61"/>
        <end position="81"/>
    </location>
</feature>
<dbReference type="Proteomes" id="UP000030746">
    <property type="component" value="Unassembled WGS sequence"/>
</dbReference>
<evidence type="ECO:0000256" key="7">
    <source>
        <dbReference type="SAM" id="Phobius"/>
    </source>
</evidence>
<feature type="transmembrane region" description="Helical" evidence="7">
    <location>
        <begin position="403"/>
        <end position="423"/>
    </location>
</feature>
<protein>
    <recommendedName>
        <fullName evidence="10">Major facilitator superfamily (MFS) profile domain-containing protein</fullName>
    </recommendedName>
</protein>
<name>V4AL90_LOTGI</name>
<evidence type="ECO:0000256" key="2">
    <source>
        <dbReference type="ARBA" id="ARBA00022448"/>
    </source>
</evidence>
<dbReference type="InterPro" id="IPR052983">
    <property type="entry name" value="MFS_Riboflavin_Transporter"/>
</dbReference>
<evidence type="ECO:0008006" key="10">
    <source>
        <dbReference type="Google" id="ProtNLM"/>
    </source>
</evidence>
<evidence type="ECO:0000256" key="5">
    <source>
        <dbReference type="ARBA" id="ARBA00023136"/>
    </source>
</evidence>
<dbReference type="GeneID" id="20236961"/>
<dbReference type="InterPro" id="IPR036259">
    <property type="entry name" value="MFS_trans_sf"/>
</dbReference>
<dbReference type="GO" id="GO:0022857">
    <property type="term" value="F:transmembrane transporter activity"/>
    <property type="evidence" value="ECO:0007669"/>
    <property type="project" value="InterPro"/>
</dbReference>
<feature type="transmembrane region" description="Helical" evidence="7">
    <location>
        <begin position="12"/>
        <end position="35"/>
    </location>
</feature>
<comment type="subcellular location">
    <subcellularLocation>
        <location evidence="1">Membrane</location>
        <topology evidence="1">Multi-pass membrane protein</topology>
    </subcellularLocation>
</comment>
<feature type="transmembrane region" description="Helical" evidence="7">
    <location>
        <begin position="344"/>
        <end position="365"/>
    </location>
</feature>
<dbReference type="InterPro" id="IPR011701">
    <property type="entry name" value="MFS"/>
</dbReference>
<feature type="transmembrane region" description="Helical" evidence="7">
    <location>
        <begin position="279"/>
        <end position="300"/>
    </location>
</feature>
<dbReference type="KEGG" id="lgi:LOTGIDRAFT_156211"/>
<evidence type="ECO:0000313" key="8">
    <source>
        <dbReference type="EMBL" id="ESP04964.1"/>
    </source>
</evidence>
<dbReference type="Pfam" id="PF07690">
    <property type="entry name" value="MFS_1"/>
    <property type="match status" value="1"/>
</dbReference>
<feature type="transmembrane region" description="Helical" evidence="7">
    <location>
        <begin position="435"/>
        <end position="453"/>
    </location>
</feature>
<evidence type="ECO:0000256" key="6">
    <source>
        <dbReference type="SAM" id="MobiDB-lite"/>
    </source>
</evidence>
<reference evidence="8 9" key="1">
    <citation type="journal article" date="2013" name="Nature">
        <title>Insights into bilaterian evolution from three spiralian genomes.</title>
        <authorList>
            <person name="Simakov O."/>
            <person name="Marletaz F."/>
            <person name="Cho S.J."/>
            <person name="Edsinger-Gonzales E."/>
            <person name="Havlak P."/>
            <person name="Hellsten U."/>
            <person name="Kuo D.H."/>
            <person name="Larsson T."/>
            <person name="Lv J."/>
            <person name="Arendt D."/>
            <person name="Savage R."/>
            <person name="Osoegawa K."/>
            <person name="de Jong P."/>
            <person name="Grimwood J."/>
            <person name="Chapman J.A."/>
            <person name="Shapiro H."/>
            <person name="Aerts A."/>
            <person name="Otillar R.P."/>
            <person name="Terry A.Y."/>
            <person name="Boore J.L."/>
            <person name="Grigoriev I.V."/>
            <person name="Lindberg D.R."/>
            <person name="Seaver E.C."/>
            <person name="Weisblat D.A."/>
            <person name="Putnam N.H."/>
            <person name="Rokhsar D.S."/>
        </authorList>
    </citation>
    <scope>NUCLEOTIDE SEQUENCE [LARGE SCALE GENOMIC DNA]</scope>
</reference>
<dbReference type="EMBL" id="KB199651">
    <property type="protein sequence ID" value="ESP04964.1"/>
    <property type="molecule type" value="Genomic_DNA"/>
</dbReference>
<dbReference type="OrthoDB" id="410267at2759"/>
<feature type="transmembrane region" description="Helical" evidence="7">
    <location>
        <begin position="90"/>
        <end position="107"/>
    </location>
</feature>
<feature type="region of interest" description="Disordered" evidence="6">
    <location>
        <begin position="228"/>
        <end position="253"/>
    </location>
</feature>
<dbReference type="HOGENOM" id="CLU_001265_59_6_1"/>
<dbReference type="SUPFAM" id="SSF103473">
    <property type="entry name" value="MFS general substrate transporter"/>
    <property type="match status" value="1"/>
</dbReference>
<evidence type="ECO:0000256" key="1">
    <source>
        <dbReference type="ARBA" id="ARBA00004141"/>
    </source>
</evidence>
<evidence type="ECO:0000256" key="4">
    <source>
        <dbReference type="ARBA" id="ARBA00022989"/>
    </source>
</evidence>
<evidence type="ECO:0000256" key="3">
    <source>
        <dbReference type="ARBA" id="ARBA00022692"/>
    </source>
</evidence>
<keyword evidence="4 7" id="KW-1133">Transmembrane helix</keyword>
<feature type="transmembrane region" description="Helical" evidence="7">
    <location>
        <begin position="371"/>
        <end position="391"/>
    </location>
</feature>
<proteinExistence type="predicted"/>
<dbReference type="CTD" id="20236961"/>
<dbReference type="AlphaFoldDB" id="V4AL90"/>
<dbReference type="GO" id="GO:0016020">
    <property type="term" value="C:membrane"/>
    <property type="evidence" value="ECO:0007669"/>
    <property type="project" value="UniProtKB-SubCell"/>
</dbReference>
<feature type="transmembrane region" description="Helical" evidence="7">
    <location>
        <begin position="113"/>
        <end position="136"/>
    </location>
</feature>
<keyword evidence="2" id="KW-0813">Transport</keyword>
<evidence type="ECO:0000313" key="9">
    <source>
        <dbReference type="Proteomes" id="UP000030746"/>
    </source>
</evidence>
<accession>V4AL90</accession>
<feature type="transmembrane region" description="Helical" evidence="7">
    <location>
        <begin position="203"/>
        <end position="222"/>
    </location>
</feature>
<feature type="transmembrane region" description="Helical" evidence="7">
    <location>
        <begin position="312"/>
        <end position="332"/>
    </location>
</feature>
<keyword evidence="5 7" id="KW-0472">Membrane</keyword>
<dbReference type="RefSeq" id="XP_009044473.1">
    <property type="nucleotide sequence ID" value="XM_009046225.1"/>
</dbReference>
<dbReference type="OMA" id="HQLWLMW"/>
<organism evidence="8 9">
    <name type="scientific">Lottia gigantea</name>
    <name type="common">Giant owl limpet</name>
    <dbReference type="NCBI Taxonomy" id="225164"/>
    <lineage>
        <taxon>Eukaryota</taxon>
        <taxon>Metazoa</taxon>
        <taxon>Spiralia</taxon>
        <taxon>Lophotrochozoa</taxon>
        <taxon>Mollusca</taxon>
        <taxon>Gastropoda</taxon>
        <taxon>Patellogastropoda</taxon>
        <taxon>Lottioidea</taxon>
        <taxon>Lottiidae</taxon>
        <taxon>Lottia</taxon>
    </lineage>
</organism>
<feature type="transmembrane region" description="Helical" evidence="7">
    <location>
        <begin position="148"/>
        <end position="169"/>
    </location>
</feature>
<sequence length="501" mass="55619">MASFRDRIKSLPVRGVLTVVGGFILHVSIGATYLFGNITPYVTSYLRKKAVYTNTNYAESLWIASSHTAAGALLSSLLAFLEMYLSTKMFLALACFMSSLGVILTYFSVKLSLLGVIGTFGVLYGVGHSLVYPLAFKDAMEWFPNNKGLVVGIIVTGYGLCSFIFNFVVTEYINPENYSPDIQDGEDRYFSQDDLLDRVPSCFLLVGGCLVGLQIIGLCLIFKPPESPEIESSKSKHLKEEVEKTGSDGQTMERKNKEIPIKIQEKSMTVKEALTSRKFYIIWFLMLSFGMGFGYTYTIYKTFGQTFIHDDHYLATVSSVSSIFNVCGRIAVGLVADKIGLEKTLVMATALFSIFLSTLLCTEFVGREMFFAWVCLIYLAFPGIFVVMSALTMKVYGPKYYIIIFRLQFSESIIAAATSSVLATELKPVIGWHGLFYIASVCTVFAFFFSLVLDKEMRKSSKKSTQKTLDVSAQSVPSCSNIQTKAPDLALNINKDTSTYL</sequence>
<dbReference type="Gene3D" id="1.20.1250.20">
    <property type="entry name" value="MFS general substrate transporter like domains"/>
    <property type="match status" value="2"/>
</dbReference>
<dbReference type="PANTHER" id="PTHR43385:SF1">
    <property type="entry name" value="RIBOFLAVIN TRANSPORTER RIBJ"/>
    <property type="match status" value="1"/>
</dbReference>
<dbReference type="PANTHER" id="PTHR43385">
    <property type="entry name" value="RIBOFLAVIN TRANSPORTER RIBJ"/>
    <property type="match status" value="1"/>
</dbReference>